<keyword evidence="6" id="KW-1185">Reference proteome</keyword>
<dbReference type="InterPro" id="IPR011006">
    <property type="entry name" value="CheY-like_superfamily"/>
</dbReference>
<protein>
    <submittedName>
        <fullName evidence="5">Diguanylate cyclase (GGDEF) domain-containing protein</fullName>
    </submittedName>
</protein>
<dbReference type="NCBIfam" id="TIGR00254">
    <property type="entry name" value="GGDEF"/>
    <property type="match status" value="1"/>
</dbReference>
<sequence>MILDKFLNPNSHTIALAEDSPTQGRGLKSILEKEGFNVLWFRDGQEALEHIKSMDQPPSIIISDVVMPRMDGFELVRNLKSHEATKNIPTILLTALSDPIEVINGLKAGADNFLVKPSSPEQILKQVFYLINQSNLGDYDDYQARVVLEVNFSGQVHQITAHKMQIVNLIFSLIDSSSASAQKLSDLLFRQQQLEEDRRTLFNNLQHVLGSMDDGIIVVDPSGQAVYSNSSAQAIMGEVGAEGLLASLPEGEGEIRFTLQDGSPLVLDVKHSTVLWDGVQCRMSVLRDVTELVILRDQLKTQAVTDALTGLYNRRGFTEAASIVLKQAKEACKPVSMIYMDLDGFKNVNDTLGHHAGDQLLEEMAQAMRESFRSQDLLGRIGGDEFACFLLHQEGLNPEELIHRLEARLTARHNAISVSYGISHDQPGGSKTLEEMMIEADRAMYQHKEGKKASRMGAYA</sequence>
<dbReference type="SUPFAM" id="SSF55073">
    <property type="entry name" value="Nucleotide cyclase"/>
    <property type="match status" value="1"/>
</dbReference>
<dbReference type="PROSITE" id="PS50887">
    <property type="entry name" value="GGDEF"/>
    <property type="match status" value="1"/>
</dbReference>
<dbReference type="PROSITE" id="PS50110">
    <property type="entry name" value="RESPONSE_REGULATORY"/>
    <property type="match status" value="1"/>
</dbReference>
<dbReference type="InterPro" id="IPR043128">
    <property type="entry name" value="Rev_trsase/Diguanyl_cyclase"/>
</dbReference>
<dbReference type="RefSeq" id="WP_006584051.1">
    <property type="nucleotide sequence ID" value="NZ_CM001377.1"/>
</dbReference>
<feature type="domain" description="PAS" evidence="3">
    <location>
        <begin position="201"/>
        <end position="237"/>
    </location>
</feature>
<dbReference type="PANTHER" id="PTHR44757">
    <property type="entry name" value="DIGUANYLATE CYCLASE DGCP"/>
    <property type="match status" value="1"/>
</dbReference>
<feature type="domain" description="Response regulatory" evidence="2">
    <location>
        <begin position="13"/>
        <end position="131"/>
    </location>
</feature>
<dbReference type="FunFam" id="3.30.70.270:FF:000001">
    <property type="entry name" value="Diguanylate cyclase domain protein"/>
    <property type="match status" value="1"/>
</dbReference>
<evidence type="ECO:0000259" key="2">
    <source>
        <dbReference type="PROSITE" id="PS50110"/>
    </source>
</evidence>
<gene>
    <name evidence="5" type="ORF">TheveDRAFT_1439</name>
</gene>
<dbReference type="GO" id="GO:0000160">
    <property type="term" value="P:phosphorelay signal transduction system"/>
    <property type="evidence" value="ECO:0007669"/>
    <property type="project" value="InterPro"/>
</dbReference>
<evidence type="ECO:0000259" key="4">
    <source>
        <dbReference type="PROSITE" id="PS50887"/>
    </source>
</evidence>
<organism evidence="5 6">
    <name type="scientific">Thermanaerovibrio velox DSM 12556</name>
    <dbReference type="NCBI Taxonomy" id="926567"/>
    <lineage>
        <taxon>Bacteria</taxon>
        <taxon>Thermotogati</taxon>
        <taxon>Synergistota</taxon>
        <taxon>Synergistia</taxon>
        <taxon>Synergistales</taxon>
        <taxon>Synergistaceae</taxon>
        <taxon>Thermanaerovibrio</taxon>
    </lineage>
</organism>
<dbReference type="EMBL" id="CM001377">
    <property type="protein sequence ID" value="EHM10557.1"/>
    <property type="molecule type" value="Genomic_DNA"/>
</dbReference>
<dbReference type="SUPFAM" id="SSF55785">
    <property type="entry name" value="PYP-like sensor domain (PAS domain)"/>
    <property type="match status" value="1"/>
</dbReference>
<dbReference type="InterPro" id="IPR001789">
    <property type="entry name" value="Sig_transdc_resp-reg_receiver"/>
</dbReference>
<proteinExistence type="predicted"/>
<reference evidence="5 6" key="1">
    <citation type="submission" date="2011-10" db="EMBL/GenBank/DDBJ databases">
        <title>The Noncontiguous Finished genome of Thermanaerovibrio velox DSM 12556.</title>
        <authorList>
            <consortium name="US DOE Joint Genome Institute (JGI-PGF)"/>
            <person name="Lucas S."/>
            <person name="Copeland A."/>
            <person name="Lapidus A."/>
            <person name="Glavina del Rio T."/>
            <person name="Dalin E."/>
            <person name="Tice H."/>
            <person name="Bruce D."/>
            <person name="Goodwin L."/>
            <person name="Pitluck S."/>
            <person name="Peters L."/>
            <person name="Mikhailova N."/>
            <person name="Teshima H."/>
            <person name="Kyrpides N."/>
            <person name="Mavromatis K."/>
            <person name="Ivanova N."/>
            <person name="Markowitz V."/>
            <person name="Cheng J.-F."/>
            <person name="Hugenholtz P."/>
            <person name="Woyke T."/>
            <person name="Wu D."/>
            <person name="Spring S."/>
            <person name="Brambilla E.-M."/>
            <person name="Klenk H.-P."/>
            <person name="Eisen J.A."/>
        </authorList>
    </citation>
    <scope>NUCLEOTIDE SEQUENCE [LARGE SCALE GENOMIC DNA]</scope>
    <source>
        <strain evidence="5 6">DSM 12556</strain>
    </source>
</reference>
<dbReference type="SMART" id="SM00448">
    <property type="entry name" value="REC"/>
    <property type="match status" value="1"/>
</dbReference>
<dbReference type="InterPro" id="IPR035965">
    <property type="entry name" value="PAS-like_dom_sf"/>
</dbReference>
<dbReference type="OrthoDB" id="9783388at2"/>
<dbReference type="Proteomes" id="UP000005730">
    <property type="component" value="Chromosome"/>
</dbReference>
<evidence type="ECO:0000256" key="1">
    <source>
        <dbReference type="PROSITE-ProRule" id="PRU00169"/>
    </source>
</evidence>
<dbReference type="Gene3D" id="3.40.50.2300">
    <property type="match status" value="1"/>
</dbReference>
<dbReference type="InterPro" id="IPR000014">
    <property type="entry name" value="PAS"/>
</dbReference>
<dbReference type="Pfam" id="PF00990">
    <property type="entry name" value="GGDEF"/>
    <property type="match status" value="1"/>
</dbReference>
<evidence type="ECO:0000313" key="5">
    <source>
        <dbReference type="EMBL" id="EHM10557.1"/>
    </source>
</evidence>
<feature type="modified residue" description="4-aspartylphosphate" evidence="1">
    <location>
        <position position="64"/>
    </location>
</feature>
<dbReference type="eggNOG" id="COG2199">
    <property type="taxonomic scope" value="Bacteria"/>
</dbReference>
<keyword evidence="1" id="KW-0597">Phosphoprotein</keyword>
<dbReference type="PROSITE" id="PS50112">
    <property type="entry name" value="PAS"/>
    <property type="match status" value="1"/>
</dbReference>
<feature type="domain" description="GGDEF" evidence="4">
    <location>
        <begin position="333"/>
        <end position="460"/>
    </location>
</feature>
<dbReference type="CDD" id="cd01949">
    <property type="entry name" value="GGDEF"/>
    <property type="match status" value="1"/>
</dbReference>
<evidence type="ECO:0000259" key="3">
    <source>
        <dbReference type="PROSITE" id="PS50112"/>
    </source>
</evidence>
<name>H0UPC6_9BACT</name>
<dbReference type="InterPro" id="IPR029787">
    <property type="entry name" value="Nucleotide_cyclase"/>
</dbReference>
<dbReference type="Pfam" id="PF00072">
    <property type="entry name" value="Response_reg"/>
    <property type="match status" value="1"/>
</dbReference>
<dbReference type="eggNOG" id="COG3706">
    <property type="taxonomic scope" value="Bacteria"/>
</dbReference>
<dbReference type="InterPro" id="IPR052155">
    <property type="entry name" value="Biofilm_reg_signaling"/>
</dbReference>
<accession>H0UPC6</accession>
<evidence type="ECO:0000313" key="6">
    <source>
        <dbReference type="Proteomes" id="UP000005730"/>
    </source>
</evidence>
<dbReference type="PANTHER" id="PTHR44757:SF2">
    <property type="entry name" value="BIOFILM ARCHITECTURE MAINTENANCE PROTEIN MBAA"/>
    <property type="match status" value="1"/>
</dbReference>
<dbReference type="SUPFAM" id="SSF52172">
    <property type="entry name" value="CheY-like"/>
    <property type="match status" value="1"/>
</dbReference>
<dbReference type="Gene3D" id="3.30.70.270">
    <property type="match status" value="1"/>
</dbReference>
<dbReference type="Gene3D" id="3.30.450.20">
    <property type="entry name" value="PAS domain"/>
    <property type="match status" value="1"/>
</dbReference>
<dbReference type="HOGENOM" id="CLU_000445_11_28_0"/>
<dbReference type="SMART" id="SM00267">
    <property type="entry name" value="GGDEF"/>
    <property type="match status" value="1"/>
</dbReference>
<dbReference type="InterPro" id="IPR000160">
    <property type="entry name" value="GGDEF_dom"/>
</dbReference>
<dbReference type="AlphaFoldDB" id="H0UPC6"/>
<dbReference type="STRING" id="926567.TheveDRAFT_1439"/>